<comment type="caution">
    <text evidence="1">The sequence shown here is derived from an EMBL/GenBank/DDBJ whole genome shotgun (WGS) entry which is preliminary data.</text>
</comment>
<dbReference type="Proteomes" id="UP000596977">
    <property type="component" value="Unassembled WGS sequence"/>
</dbReference>
<name>A0A916RBQ2_9HYPH</name>
<accession>A0A916RBQ2</accession>
<organism evidence="1 2">
    <name type="scientific">Pelagibacterium lentulum</name>
    <dbReference type="NCBI Taxonomy" id="2029865"/>
    <lineage>
        <taxon>Bacteria</taxon>
        <taxon>Pseudomonadati</taxon>
        <taxon>Pseudomonadota</taxon>
        <taxon>Alphaproteobacteria</taxon>
        <taxon>Hyphomicrobiales</taxon>
        <taxon>Devosiaceae</taxon>
        <taxon>Pelagibacterium</taxon>
    </lineage>
</organism>
<dbReference type="AlphaFoldDB" id="A0A916RBQ2"/>
<reference evidence="1 2" key="1">
    <citation type="journal article" date="2014" name="Int. J. Syst. Evol. Microbiol.">
        <title>Complete genome sequence of Corynebacterium casei LMG S-19264T (=DSM 44701T), isolated from a smear-ripened cheese.</title>
        <authorList>
            <consortium name="US DOE Joint Genome Institute (JGI-PGF)"/>
            <person name="Walter F."/>
            <person name="Albersmeier A."/>
            <person name="Kalinowski J."/>
            <person name="Ruckert C."/>
        </authorList>
    </citation>
    <scope>NUCLEOTIDE SEQUENCE [LARGE SCALE GENOMIC DNA]</scope>
    <source>
        <strain evidence="1 2">CGMCC 1.15896</strain>
    </source>
</reference>
<keyword evidence="2" id="KW-1185">Reference proteome</keyword>
<proteinExistence type="predicted"/>
<protein>
    <submittedName>
        <fullName evidence="1">Uncharacterized protein</fullName>
    </submittedName>
</protein>
<evidence type="ECO:0000313" key="1">
    <source>
        <dbReference type="EMBL" id="GGA48712.1"/>
    </source>
</evidence>
<sequence>MPSFDQRLNVRKFRCEITYTKRFSSFRGVFALYGADSRVTRSGRYQEHGILASILCLSKHFNRTAESHFADL</sequence>
<gene>
    <name evidence="1" type="ORF">GCM10011499_18160</name>
</gene>
<dbReference type="EMBL" id="BMKB01000003">
    <property type="protein sequence ID" value="GGA48712.1"/>
    <property type="molecule type" value="Genomic_DNA"/>
</dbReference>
<evidence type="ECO:0000313" key="2">
    <source>
        <dbReference type="Proteomes" id="UP000596977"/>
    </source>
</evidence>